<dbReference type="CDD" id="cd06222">
    <property type="entry name" value="RNase_H_like"/>
    <property type="match status" value="1"/>
</dbReference>
<dbReference type="InterPro" id="IPR036397">
    <property type="entry name" value="RNaseH_sf"/>
</dbReference>
<evidence type="ECO:0000313" key="3">
    <source>
        <dbReference type="Proteomes" id="UP001231189"/>
    </source>
</evidence>
<organism evidence="2 3">
    <name type="scientific">Lolium multiflorum</name>
    <name type="common">Italian ryegrass</name>
    <name type="synonym">Lolium perenne subsp. multiflorum</name>
    <dbReference type="NCBI Taxonomy" id="4521"/>
    <lineage>
        <taxon>Eukaryota</taxon>
        <taxon>Viridiplantae</taxon>
        <taxon>Streptophyta</taxon>
        <taxon>Embryophyta</taxon>
        <taxon>Tracheophyta</taxon>
        <taxon>Spermatophyta</taxon>
        <taxon>Magnoliopsida</taxon>
        <taxon>Liliopsida</taxon>
        <taxon>Poales</taxon>
        <taxon>Poaceae</taxon>
        <taxon>BOP clade</taxon>
        <taxon>Pooideae</taxon>
        <taxon>Poodae</taxon>
        <taxon>Poeae</taxon>
        <taxon>Poeae Chloroplast Group 2 (Poeae type)</taxon>
        <taxon>Loliodinae</taxon>
        <taxon>Loliinae</taxon>
        <taxon>Lolium</taxon>
    </lineage>
</organism>
<dbReference type="InterPro" id="IPR012337">
    <property type="entry name" value="RNaseH-like_sf"/>
</dbReference>
<dbReference type="GO" id="GO:0003676">
    <property type="term" value="F:nucleic acid binding"/>
    <property type="evidence" value="ECO:0007669"/>
    <property type="project" value="InterPro"/>
</dbReference>
<dbReference type="GO" id="GO:0004523">
    <property type="term" value="F:RNA-DNA hybrid ribonuclease activity"/>
    <property type="evidence" value="ECO:0007669"/>
    <property type="project" value="InterPro"/>
</dbReference>
<protein>
    <recommendedName>
        <fullName evidence="1">RNase H type-1 domain-containing protein</fullName>
    </recommendedName>
</protein>
<dbReference type="SUPFAM" id="SSF53098">
    <property type="entry name" value="Ribonuclease H-like"/>
    <property type="match status" value="1"/>
</dbReference>
<feature type="domain" description="RNase H type-1" evidence="1">
    <location>
        <begin position="152"/>
        <end position="230"/>
    </location>
</feature>
<gene>
    <name evidence="2" type="ORF">QYE76_063146</name>
</gene>
<dbReference type="Proteomes" id="UP001231189">
    <property type="component" value="Unassembled WGS sequence"/>
</dbReference>
<dbReference type="InterPro" id="IPR044730">
    <property type="entry name" value="RNase_H-like_dom_plant"/>
</dbReference>
<accession>A0AAD8S5K6</accession>
<dbReference type="EMBL" id="JAUUTY010000004">
    <property type="protein sequence ID" value="KAK1645341.1"/>
    <property type="molecule type" value="Genomic_DNA"/>
</dbReference>
<proteinExistence type="predicted"/>
<evidence type="ECO:0000259" key="1">
    <source>
        <dbReference type="Pfam" id="PF13456"/>
    </source>
</evidence>
<dbReference type="AlphaFoldDB" id="A0AAD8S5K6"/>
<evidence type="ECO:0000313" key="2">
    <source>
        <dbReference type="EMBL" id="KAK1645341.1"/>
    </source>
</evidence>
<dbReference type="Pfam" id="PF13456">
    <property type="entry name" value="RVT_3"/>
    <property type="match status" value="1"/>
</dbReference>
<reference evidence="2" key="1">
    <citation type="submission" date="2023-07" db="EMBL/GenBank/DDBJ databases">
        <title>A chromosome-level genome assembly of Lolium multiflorum.</title>
        <authorList>
            <person name="Chen Y."/>
            <person name="Copetti D."/>
            <person name="Kolliker R."/>
            <person name="Studer B."/>
        </authorList>
    </citation>
    <scope>NUCLEOTIDE SEQUENCE</scope>
    <source>
        <strain evidence="2">02402/16</strain>
        <tissue evidence="2">Leaf</tissue>
    </source>
</reference>
<dbReference type="InterPro" id="IPR052929">
    <property type="entry name" value="RNase_H-like_EbsB-rel"/>
</dbReference>
<sequence length="235" mass="25692">MVRATSMSVTGPAEVIDDGDGYRTLRSNWACLGGSWCPGECVCERRERGEVSSDEACPWRVRARAGVTERRGHVLARAVSCSPWSMACNIRFRGVRLRTRTEHTPFCIAKVSVRSGGGCGLRRYEHLAQDEKEKDTRKPHWVPPAGDGIKININGSFLSETKSGGWDFVIRDAQGDSMGAAAGHIDSAHDALQTEAVAYMKAMEAAQQWGMVHVVLETDAQLLANAMNSDDDDLP</sequence>
<keyword evidence="3" id="KW-1185">Reference proteome</keyword>
<name>A0AAD8S5K6_LOLMU</name>
<dbReference type="PANTHER" id="PTHR47074">
    <property type="entry name" value="BNAC02G40300D PROTEIN"/>
    <property type="match status" value="1"/>
</dbReference>
<dbReference type="PANTHER" id="PTHR47074:SF70">
    <property type="entry name" value="OS07G0513450 PROTEIN"/>
    <property type="match status" value="1"/>
</dbReference>
<dbReference type="InterPro" id="IPR002156">
    <property type="entry name" value="RNaseH_domain"/>
</dbReference>
<comment type="caution">
    <text evidence="2">The sequence shown here is derived from an EMBL/GenBank/DDBJ whole genome shotgun (WGS) entry which is preliminary data.</text>
</comment>
<dbReference type="Gene3D" id="3.30.420.10">
    <property type="entry name" value="Ribonuclease H-like superfamily/Ribonuclease H"/>
    <property type="match status" value="1"/>
</dbReference>